<sequence length="153" mass="16813">MGKGQNRNKCDDEVTLTSLLSSQLDLSNQMAALTFRRGTPHSPATASLAKPASMLAWWSSPTDPTSLEVDDVGRLLSPWSPVTKRDEENNPSFGGEYALIKSAFTFPFRSKRGRADVRWRRVGINLGHDDFEIPRAIGRSLVRICGLAVTVAP</sequence>
<name>A0A8H6JEW6_9PEZI</name>
<keyword evidence="2" id="KW-1185">Reference proteome</keyword>
<dbReference type="AlphaFoldDB" id="A0A8H6JEW6"/>
<evidence type="ECO:0000313" key="1">
    <source>
        <dbReference type="EMBL" id="KAF6811275.1"/>
    </source>
</evidence>
<organism evidence="1 2">
    <name type="scientific">Colletotrichum sojae</name>
    <dbReference type="NCBI Taxonomy" id="2175907"/>
    <lineage>
        <taxon>Eukaryota</taxon>
        <taxon>Fungi</taxon>
        <taxon>Dikarya</taxon>
        <taxon>Ascomycota</taxon>
        <taxon>Pezizomycotina</taxon>
        <taxon>Sordariomycetes</taxon>
        <taxon>Hypocreomycetidae</taxon>
        <taxon>Glomerellales</taxon>
        <taxon>Glomerellaceae</taxon>
        <taxon>Colletotrichum</taxon>
        <taxon>Colletotrichum orchidearum species complex</taxon>
    </lineage>
</organism>
<dbReference type="EMBL" id="WIGN01000076">
    <property type="protein sequence ID" value="KAF6811275.1"/>
    <property type="molecule type" value="Genomic_DNA"/>
</dbReference>
<reference evidence="1 2" key="1">
    <citation type="journal article" date="2020" name="Phytopathology">
        <title>Genome Sequence Resources of Colletotrichum truncatum, C. plurivorum, C. musicola, and C. sojae: Four Species Pathogenic to Soybean (Glycine max).</title>
        <authorList>
            <person name="Rogerio F."/>
            <person name="Boufleur T.R."/>
            <person name="Ciampi-Guillardi M."/>
            <person name="Sukno S.A."/>
            <person name="Thon M.R."/>
            <person name="Massola Junior N.S."/>
            <person name="Baroncelli R."/>
        </authorList>
    </citation>
    <scope>NUCLEOTIDE SEQUENCE [LARGE SCALE GENOMIC DNA]</scope>
    <source>
        <strain evidence="1 2">LFN0009</strain>
    </source>
</reference>
<proteinExistence type="predicted"/>
<protein>
    <submittedName>
        <fullName evidence="1">Uncharacterized protein</fullName>
    </submittedName>
</protein>
<evidence type="ECO:0000313" key="2">
    <source>
        <dbReference type="Proteomes" id="UP000652219"/>
    </source>
</evidence>
<dbReference type="Proteomes" id="UP000652219">
    <property type="component" value="Unassembled WGS sequence"/>
</dbReference>
<gene>
    <name evidence="1" type="ORF">CSOJ01_05833</name>
</gene>
<accession>A0A8H6JEW6</accession>
<comment type="caution">
    <text evidence="1">The sequence shown here is derived from an EMBL/GenBank/DDBJ whole genome shotgun (WGS) entry which is preliminary data.</text>
</comment>